<protein>
    <submittedName>
        <fullName evidence="1">Uncharacterized protein</fullName>
    </submittedName>
</protein>
<reference evidence="2" key="2">
    <citation type="submission" date="2015-01" db="EMBL/GenBank/DDBJ databases">
        <title>Evolutionary Origins and Diversification of the Mycorrhizal Mutualists.</title>
        <authorList>
            <consortium name="DOE Joint Genome Institute"/>
            <consortium name="Mycorrhizal Genomics Consortium"/>
            <person name="Kohler A."/>
            <person name="Kuo A."/>
            <person name="Nagy L.G."/>
            <person name="Floudas D."/>
            <person name="Copeland A."/>
            <person name="Barry K.W."/>
            <person name="Cichocki N."/>
            <person name="Veneault-Fourrey C."/>
            <person name="LaButti K."/>
            <person name="Lindquist E.A."/>
            <person name="Lipzen A."/>
            <person name="Lundell T."/>
            <person name="Morin E."/>
            <person name="Murat C."/>
            <person name="Riley R."/>
            <person name="Ohm R."/>
            <person name="Sun H."/>
            <person name="Tunlid A."/>
            <person name="Henrissat B."/>
            <person name="Grigoriev I.V."/>
            <person name="Hibbett D.S."/>
            <person name="Martin F."/>
        </authorList>
    </citation>
    <scope>NUCLEOTIDE SEQUENCE [LARGE SCALE GENOMIC DNA]</scope>
    <source>
        <strain evidence="2">MUT 4182</strain>
    </source>
</reference>
<gene>
    <name evidence="1" type="ORF">M407DRAFT_24682</name>
</gene>
<organism evidence="1 2">
    <name type="scientific">Tulasnella calospora MUT 4182</name>
    <dbReference type="NCBI Taxonomy" id="1051891"/>
    <lineage>
        <taxon>Eukaryota</taxon>
        <taxon>Fungi</taxon>
        <taxon>Dikarya</taxon>
        <taxon>Basidiomycota</taxon>
        <taxon>Agaricomycotina</taxon>
        <taxon>Agaricomycetes</taxon>
        <taxon>Cantharellales</taxon>
        <taxon>Tulasnellaceae</taxon>
        <taxon>Tulasnella</taxon>
    </lineage>
</organism>
<reference evidence="1 2" key="1">
    <citation type="submission" date="2014-04" db="EMBL/GenBank/DDBJ databases">
        <authorList>
            <consortium name="DOE Joint Genome Institute"/>
            <person name="Kuo A."/>
            <person name="Girlanda M."/>
            <person name="Perotto S."/>
            <person name="Kohler A."/>
            <person name="Nagy L.G."/>
            <person name="Floudas D."/>
            <person name="Copeland A."/>
            <person name="Barry K.W."/>
            <person name="Cichocki N."/>
            <person name="Veneault-Fourrey C."/>
            <person name="LaButti K."/>
            <person name="Lindquist E.A."/>
            <person name="Lipzen A."/>
            <person name="Lundell T."/>
            <person name="Morin E."/>
            <person name="Murat C."/>
            <person name="Sun H."/>
            <person name="Tunlid A."/>
            <person name="Henrissat B."/>
            <person name="Grigoriev I.V."/>
            <person name="Hibbett D.S."/>
            <person name="Martin F."/>
            <person name="Nordberg H.P."/>
            <person name="Cantor M.N."/>
            <person name="Hua S.X."/>
        </authorList>
    </citation>
    <scope>NUCLEOTIDE SEQUENCE [LARGE SCALE GENOMIC DNA]</scope>
    <source>
        <strain evidence="1 2">MUT 4182</strain>
    </source>
</reference>
<keyword evidence="2" id="KW-1185">Reference proteome</keyword>
<proteinExistence type="predicted"/>
<dbReference type="HOGENOM" id="CLU_3089042_0_0_1"/>
<dbReference type="Proteomes" id="UP000054248">
    <property type="component" value="Unassembled WGS sequence"/>
</dbReference>
<accession>A0A0C3KX44</accession>
<name>A0A0C3KX44_9AGAM</name>
<dbReference type="AlphaFoldDB" id="A0A0C3KX44"/>
<evidence type="ECO:0000313" key="1">
    <source>
        <dbReference type="EMBL" id="KIO26018.1"/>
    </source>
</evidence>
<dbReference type="EMBL" id="KN823031">
    <property type="protein sequence ID" value="KIO26018.1"/>
    <property type="molecule type" value="Genomic_DNA"/>
</dbReference>
<evidence type="ECO:0000313" key="2">
    <source>
        <dbReference type="Proteomes" id="UP000054248"/>
    </source>
</evidence>
<sequence length="52" mass="6107">MLHCRNDLTSQHQGLHCNLRRPRLHQQVNREIVNDLTNCGKRHEMPLPGNPK</sequence>